<evidence type="ECO:0000256" key="7">
    <source>
        <dbReference type="ARBA" id="ARBA00022755"/>
    </source>
</evidence>
<evidence type="ECO:0000256" key="8">
    <source>
        <dbReference type="ARBA" id="ARBA00022840"/>
    </source>
</evidence>
<dbReference type="Pfam" id="PF01071">
    <property type="entry name" value="GARS_A"/>
    <property type="match status" value="1"/>
</dbReference>
<evidence type="ECO:0000313" key="15">
    <source>
        <dbReference type="EMBL" id="MEX6633211.1"/>
    </source>
</evidence>
<dbReference type="Pfam" id="PF02843">
    <property type="entry name" value="GARS_C"/>
    <property type="match status" value="1"/>
</dbReference>
<reference evidence="15 16" key="1">
    <citation type="submission" date="2024-05" db="EMBL/GenBank/DDBJ databases">
        <title>Three bacterial strains, DH-69, EH-24, and ECK-19 isolated from coastal sediments.</title>
        <authorList>
            <person name="Ye Y.-Q."/>
            <person name="Du Z.-J."/>
        </authorList>
    </citation>
    <scope>NUCLEOTIDE SEQUENCE [LARGE SCALE GENOMIC DNA]</scope>
    <source>
        <strain evidence="15 16">ECK-19</strain>
    </source>
</reference>
<dbReference type="Gene3D" id="3.30.470.20">
    <property type="entry name" value="ATP-grasp fold, B domain"/>
    <property type="match status" value="1"/>
</dbReference>
<comment type="cofactor">
    <cofactor evidence="1">
        <name>Mn(2+)</name>
        <dbReference type="ChEBI" id="CHEBI:29035"/>
    </cofactor>
</comment>
<evidence type="ECO:0000256" key="5">
    <source>
        <dbReference type="ARBA" id="ARBA00022598"/>
    </source>
</evidence>
<keyword evidence="16" id="KW-1185">Reference proteome</keyword>
<dbReference type="RefSeq" id="WP_369313163.1">
    <property type="nucleotide sequence ID" value="NZ_JBEHZE010000001.1"/>
</dbReference>
<feature type="domain" description="ATP-grasp" evidence="14">
    <location>
        <begin position="107"/>
        <end position="312"/>
    </location>
</feature>
<evidence type="ECO:0000256" key="11">
    <source>
        <dbReference type="ARBA" id="ARBA00042864"/>
    </source>
</evidence>
<dbReference type="PROSITE" id="PS00184">
    <property type="entry name" value="GARS"/>
    <property type="match status" value="1"/>
</dbReference>
<comment type="pathway">
    <text evidence="3 12">Purine metabolism; IMP biosynthesis via de novo pathway; N(1)-(5-phospho-D-ribosyl)glycinamide from 5-phospho-alpha-D-ribose 1-diphosphate: step 2/2.</text>
</comment>
<keyword evidence="8 13" id="KW-0067">ATP-binding</keyword>
<dbReference type="SUPFAM" id="SSF56059">
    <property type="entry name" value="Glutathione synthetase ATP-binding domain-like"/>
    <property type="match status" value="1"/>
</dbReference>
<keyword evidence="5 12" id="KW-0436">Ligase</keyword>
<dbReference type="Pfam" id="PF02844">
    <property type="entry name" value="GARS_N"/>
    <property type="match status" value="1"/>
</dbReference>
<name>A0ABV3Z704_9PROT</name>
<keyword evidence="6 13" id="KW-0547">Nucleotide-binding</keyword>
<evidence type="ECO:0000256" key="13">
    <source>
        <dbReference type="PROSITE-ProRule" id="PRU00409"/>
    </source>
</evidence>
<dbReference type="HAMAP" id="MF_00138">
    <property type="entry name" value="GARS"/>
    <property type="match status" value="1"/>
</dbReference>
<keyword evidence="7 12" id="KW-0658">Purine biosynthesis</keyword>
<dbReference type="SMART" id="SM01209">
    <property type="entry name" value="GARS_A"/>
    <property type="match status" value="1"/>
</dbReference>
<dbReference type="InterPro" id="IPR011054">
    <property type="entry name" value="Rudment_hybrid_motif"/>
</dbReference>
<evidence type="ECO:0000256" key="2">
    <source>
        <dbReference type="ARBA" id="ARBA00001946"/>
    </source>
</evidence>
<dbReference type="InterPro" id="IPR000115">
    <property type="entry name" value="PRibGlycinamide_synth"/>
</dbReference>
<dbReference type="EMBL" id="JBEHZE010000001">
    <property type="protein sequence ID" value="MEX6633211.1"/>
    <property type="molecule type" value="Genomic_DNA"/>
</dbReference>
<dbReference type="Gene3D" id="3.30.1490.20">
    <property type="entry name" value="ATP-grasp fold, A domain"/>
    <property type="match status" value="1"/>
</dbReference>
<dbReference type="SUPFAM" id="SSF51246">
    <property type="entry name" value="Rudiment single hybrid motif"/>
    <property type="match status" value="1"/>
</dbReference>
<comment type="similarity">
    <text evidence="9 12">Belongs to the GARS family.</text>
</comment>
<dbReference type="InterPro" id="IPR011761">
    <property type="entry name" value="ATP-grasp"/>
</dbReference>
<comment type="cofactor">
    <cofactor evidence="2">
        <name>Mg(2+)</name>
        <dbReference type="ChEBI" id="CHEBI:18420"/>
    </cofactor>
</comment>
<evidence type="ECO:0000256" key="6">
    <source>
        <dbReference type="ARBA" id="ARBA00022741"/>
    </source>
</evidence>
<dbReference type="SUPFAM" id="SSF52440">
    <property type="entry name" value="PreATP-grasp domain"/>
    <property type="match status" value="1"/>
</dbReference>
<evidence type="ECO:0000256" key="3">
    <source>
        <dbReference type="ARBA" id="ARBA00005174"/>
    </source>
</evidence>
<dbReference type="InterPro" id="IPR020559">
    <property type="entry name" value="PRibGlycinamide_synth_CS"/>
</dbReference>
<accession>A0ABV3Z704</accession>
<dbReference type="InterPro" id="IPR013815">
    <property type="entry name" value="ATP_grasp_subdomain_1"/>
</dbReference>
<dbReference type="GO" id="GO:0004637">
    <property type="term" value="F:phosphoribosylamine-glycine ligase activity"/>
    <property type="evidence" value="ECO:0007669"/>
    <property type="project" value="UniProtKB-EC"/>
</dbReference>
<dbReference type="InterPro" id="IPR020562">
    <property type="entry name" value="PRibGlycinamide_synth_N"/>
</dbReference>
<sequence>MKILLVGGGGREHALGWKIAQSPTLSKLYLVPGNPGLNHLGENLPLADGDIEAIADFAAESKVDLVVVGPEAPLAAGLGDLLRDKGIACFGPDRAAAQLEASKSFMKDVSQAAGAPTAAYGKFTKAPPAKEFLRQQTAPYVIKADGLAAGKGVVIAETLADADAAVDDMLAGQFGAASASIVIEEFMHGEEASFFAITDGKTIVPMLDAQDHKRAFDGDEGPNTGGMGAYSPAPVFTSAVYERTMREIIEPVVAEMAKRGTPYVGVLYAGLMIENERPRLVEFNARFGDPECQILMRRLRSDILPVLYKAATNALNDTTLDWSDEAAAIVVMAADGYPGSYEKGSVIGGIETANTLPGVVVFHAGTKSNANEIVANGGRVLNISATGKNIDEAVSRAYAGVAIIDWPQGFYRKDIAWRALEKR</sequence>
<dbReference type="InterPro" id="IPR037123">
    <property type="entry name" value="PRibGlycinamide_synth_C_sf"/>
</dbReference>
<evidence type="ECO:0000259" key="14">
    <source>
        <dbReference type="PROSITE" id="PS50975"/>
    </source>
</evidence>
<dbReference type="PANTHER" id="PTHR43472:SF1">
    <property type="entry name" value="PHOSPHORIBOSYLAMINE--GLYCINE LIGASE, CHLOROPLASTIC"/>
    <property type="match status" value="1"/>
</dbReference>
<dbReference type="EC" id="6.3.4.13" evidence="4 12"/>
<dbReference type="InterPro" id="IPR016185">
    <property type="entry name" value="PreATP-grasp_dom_sf"/>
</dbReference>
<proteinExistence type="inferred from homology"/>
<evidence type="ECO:0000256" key="9">
    <source>
        <dbReference type="ARBA" id="ARBA00038345"/>
    </source>
</evidence>
<dbReference type="Gene3D" id="3.40.50.20">
    <property type="match status" value="1"/>
</dbReference>
<dbReference type="Gene3D" id="3.90.600.10">
    <property type="entry name" value="Phosphoribosylglycinamide synthetase, C-terminal domain"/>
    <property type="match status" value="1"/>
</dbReference>
<protein>
    <recommendedName>
        <fullName evidence="4 12">Phosphoribosylamine--glycine ligase</fullName>
        <ecNumber evidence="4 12">6.3.4.13</ecNumber>
    </recommendedName>
    <alternativeName>
        <fullName evidence="12">GARS</fullName>
    </alternativeName>
    <alternativeName>
        <fullName evidence="10 12">Glycinamide ribonucleotide synthetase</fullName>
    </alternativeName>
    <alternativeName>
        <fullName evidence="11 12">Phosphoribosylglycinamide synthetase</fullName>
    </alternativeName>
</protein>
<evidence type="ECO:0000256" key="4">
    <source>
        <dbReference type="ARBA" id="ARBA00013255"/>
    </source>
</evidence>
<dbReference type="PANTHER" id="PTHR43472">
    <property type="entry name" value="PHOSPHORIBOSYLAMINE--GLYCINE LIGASE"/>
    <property type="match status" value="1"/>
</dbReference>
<comment type="caution">
    <text evidence="15">The sequence shown here is derived from an EMBL/GenBank/DDBJ whole genome shotgun (WGS) entry which is preliminary data.</text>
</comment>
<dbReference type="InterPro" id="IPR020561">
    <property type="entry name" value="PRibGlycinamid_synth_ATP-grasp"/>
</dbReference>
<gene>
    <name evidence="12 15" type="primary">purD</name>
    <name evidence="15" type="ORF">ABFZ84_06565</name>
</gene>
<comment type="catalytic activity">
    <reaction evidence="12">
        <text>5-phospho-beta-D-ribosylamine + glycine + ATP = N(1)-(5-phospho-beta-D-ribosyl)glycinamide + ADP + phosphate + H(+)</text>
        <dbReference type="Rhea" id="RHEA:17453"/>
        <dbReference type="ChEBI" id="CHEBI:15378"/>
        <dbReference type="ChEBI" id="CHEBI:30616"/>
        <dbReference type="ChEBI" id="CHEBI:43474"/>
        <dbReference type="ChEBI" id="CHEBI:57305"/>
        <dbReference type="ChEBI" id="CHEBI:58681"/>
        <dbReference type="ChEBI" id="CHEBI:143788"/>
        <dbReference type="ChEBI" id="CHEBI:456216"/>
        <dbReference type="EC" id="6.3.4.13"/>
    </reaction>
</comment>
<dbReference type="NCBIfam" id="TIGR00877">
    <property type="entry name" value="purD"/>
    <property type="match status" value="1"/>
</dbReference>
<evidence type="ECO:0000256" key="10">
    <source>
        <dbReference type="ARBA" id="ARBA00042242"/>
    </source>
</evidence>
<evidence type="ECO:0000256" key="1">
    <source>
        <dbReference type="ARBA" id="ARBA00001936"/>
    </source>
</evidence>
<evidence type="ECO:0000256" key="12">
    <source>
        <dbReference type="HAMAP-Rule" id="MF_00138"/>
    </source>
</evidence>
<organism evidence="15 16">
    <name type="scientific">Hyphococcus lacteus</name>
    <dbReference type="NCBI Taxonomy" id="3143536"/>
    <lineage>
        <taxon>Bacteria</taxon>
        <taxon>Pseudomonadati</taxon>
        <taxon>Pseudomonadota</taxon>
        <taxon>Alphaproteobacteria</taxon>
        <taxon>Parvularculales</taxon>
        <taxon>Parvularculaceae</taxon>
        <taxon>Hyphococcus</taxon>
    </lineage>
</organism>
<dbReference type="InterPro" id="IPR020560">
    <property type="entry name" value="PRibGlycinamide_synth_C-dom"/>
</dbReference>
<dbReference type="Proteomes" id="UP001560685">
    <property type="component" value="Unassembled WGS sequence"/>
</dbReference>
<evidence type="ECO:0000313" key="16">
    <source>
        <dbReference type="Proteomes" id="UP001560685"/>
    </source>
</evidence>
<dbReference type="SMART" id="SM01210">
    <property type="entry name" value="GARS_C"/>
    <property type="match status" value="1"/>
</dbReference>
<dbReference type="PROSITE" id="PS50975">
    <property type="entry name" value="ATP_GRASP"/>
    <property type="match status" value="1"/>
</dbReference>